<feature type="chain" id="PRO_5045954105" evidence="2">
    <location>
        <begin position="29"/>
        <end position="384"/>
    </location>
</feature>
<evidence type="ECO:0000313" key="4">
    <source>
        <dbReference type="Proteomes" id="UP000676853"/>
    </source>
</evidence>
<sequence length="384" mass="39900">MNRTLTAVSATAALTAAVALAAAPVASAAPDPDCADLSENLKRACESMDGVEKVWTREAEKSGGPAWMQDLPDLSLPVGIGAALIVIGAIIVITHRDKASTSRTLRPGTARAGAHSAGQREERAIGAVMAAVGAVVLAWGLGGLGGALIAAVVAVPVALIASRAGERAEQAQRGYEQADAAWRQDVEMAKLNAQLHRPNPAEFDPLGLGIAPPPAPPVQLPPEPRMTDEDALRYARMGGHVELIPGSAAAALVARDGSWTTAESAWIEACKAARLGGAEQRTSRVPGVNATSEVFVPGADLVRVEVLEDGDAAVVVRPRSLAVGAEQLAGVTPFLLRTARVRHAGGWVRAHVSDEFVLVLSNRQLDIQQQPPTSGPVPVDDEWV</sequence>
<keyword evidence="4" id="KW-1185">Reference proteome</keyword>
<reference evidence="3 4" key="1">
    <citation type="submission" date="2021-04" db="EMBL/GenBank/DDBJ databases">
        <title>Whole genome sequence analysis of a thiophenic sulfur metabolizing bacteria.</title>
        <authorList>
            <person name="Akhtar N."/>
            <person name="Akram J."/>
            <person name="Aslam A."/>
        </authorList>
    </citation>
    <scope>NUCLEOTIDE SEQUENCE [LARGE SCALE GENOMIC DNA]</scope>
    <source>
        <strain evidence="3 4">3OW</strain>
    </source>
</reference>
<keyword evidence="1" id="KW-0812">Transmembrane</keyword>
<comment type="caution">
    <text evidence="3">The sequence shown here is derived from an EMBL/GenBank/DDBJ whole genome shotgun (WGS) entry which is preliminary data.</text>
</comment>
<keyword evidence="2" id="KW-0732">Signal</keyword>
<accession>A0ABS5NF17</accession>
<protein>
    <submittedName>
        <fullName evidence="3">Uncharacterized protein</fullName>
    </submittedName>
</protein>
<gene>
    <name evidence="3" type="ORF">KFZ73_16660</name>
</gene>
<dbReference type="Proteomes" id="UP000676853">
    <property type="component" value="Unassembled WGS sequence"/>
</dbReference>
<feature type="signal peptide" evidence="2">
    <location>
        <begin position="1"/>
        <end position="28"/>
    </location>
</feature>
<name>A0ABS5NF17_TSUPA</name>
<feature type="transmembrane region" description="Helical" evidence="1">
    <location>
        <begin position="74"/>
        <end position="93"/>
    </location>
</feature>
<proteinExistence type="predicted"/>
<evidence type="ECO:0000313" key="3">
    <source>
        <dbReference type="EMBL" id="MBS4102864.1"/>
    </source>
</evidence>
<keyword evidence="1" id="KW-0472">Membrane</keyword>
<organism evidence="3 4">
    <name type="scientific">Tsukamurella paurometabola</name>
    <name type="common">Corynebacterium paurometabolum</name>
    <dbReference type="NCBI Taxonomy" id="2061"/>
    <lineage>
        <taxon>Bacteria</taxon>
        <taxon>Bacillati</taxon>
        <taxon>Actinomycetota</taxon>
        <taxon>Actinomycetes</taxon>
        <taxon>Mycobacteriales</taxon>
        <taxon>Tsukamurellaceae</taxon>
        <taxon>Tsukamurella</taxon>
    </lineage>
</organism>
<keyword evidence="1" id="KW-1133">Transmembrane helix</keyword>
<dbReference type="RefSeq" id="WP_212554415.1">
    <property type="nucleotide sequence ID" value="NZ_JAGXOE010000043.1"/>
</dbReference>
<evidence type="ECO:0000256" key="1">
    <source>
        <dbReference type="SAM" id="Phobius"/>
    </source>
</evidence>
<dbReference type="EMBL" id="JAGXOE010000043">
    <property type="protein sequence ID" value="MBS4102864.1"/>
    <property type="molecule type" value="Genomic_DNA"/>
</dbReference>
<evidence type="ECO:0000256" key="2">
    <source>
        <dbReference type="SAM" id="SignalP"/>
    </source>
</evidence>